<evidence type="ECO:0000256" key="1">
    <source>
        <dbReference type="SAM" id="Coils"/>
    </source>
</evidence>
<keyword evidence="4" id="KW-1185">Reference proteome</keyword>
<accession>A0A5S9QXZ6</accession>
<dbReference type="PRINTS" id="PR00624">
    <property type="entry name" value="HISTONEH5"/>
</dbReference>
<proteinExistence type="predicted"/>
<gene>
    <name evidence="3" type="ORF">OPDIPICF_03057</name>
</gene>
<evidence type="ECO:0000313" key="4">
    <source>
        <dbReference type="Proteomes" id="UP000441399"/>
    </source>
</evidence>
<dbReference type="Proteomes" id="UP000441399">
    <property type="component" value="Unassembled WGS sequence"/>
</dbReference>
<dbReference type="AlphaFoldDB" id="A0A5S9QXZ6"/>
<reference evidence="3 4" key="1">
    <citation type="submission" date="2019-11" db="EMBL/GenBank/DDBJ databases">
        <authorList>
            <person name="Holert J."/>
        </authorList>
    </citation>
    <scope>NUCLEOTIDE SEQUENCE [LARGE SCALE GENOMIC DNA]</scope>
    <source>
        <strain evidence="3">SB11_3</strain>
    </source>
</reference>
<feature type="compositionally biased region" description="Basic residues" evidence="2">
    <location>
        <begin position="309"/>
        <end position="329"/>
    </location>
</feature>
<protein>
    <submittedName>
        <fullName evidence="3">Uncharacterized protein</fullName>
    </submittedName>
</protein>
<evidence type="ECO:0000256" key="2">
    <source>
        <dbReference type="SAM" id="MobiDB-lite"/>
    </source>
</evidence>
<feature type="compositionally biased region" description="Basic residues" evidence="2">
    <location>
        <begin position="214"/>
        <end position="301"/>
    </location>
</feature>
<dbReference type="GO" id="GO:0000786">
    <property type="term" value="C:nucleosome"/>
    <property type="evidence" value="ECO:0007669"/>
    <property type="project" value="InterPro"/>
</dbReference>
<dbReference type="GO" id="GO:0006334">
    <property type="term" value="P:nucleosome assembly"/>
    <property type="evidence" value="ECO:0007669"/>
    <property type="project" value="InterPro"/>
</dbReference>
<name>A0A5S9QXZ6_9GAMM</name>
<feature type="region of interest" description="Disordered" evidence="2">
    <location>
        <begin position="209"/>
        <end position="329"/>
    </location>
</feature>
<dbReference type="InterPro" id="IPR005819">
    <property type="entry name" value="H1/H5"/>
</dbReference>
<evidence type="ECO:0000313" key="3">
    <source>
        <dbReference type="EMBL" id="CAA0124307.1"/>
    </source>
</evidence>
<organism evidence="3 4">
    <name type="scientific">BD1-7 clade bacterium</name>
    <dbReference type="NCBI Taxonomy" id="2029982"/>
    <lineage>
        <taxon>Bacteria</taxon>
        <taxon>Pseudomonadati</taxon>
        <taxon>Pseudomonadota</taxon>
        <taxon>Gammaproteobacteria</taxon>
        <taxon>Cellvibrionales</taxon>
        <taxon>Spongiibacteraceae</taxon>
        <taxon>BD1-7 clade</taxon>
    </lineage>
</organism>
<sequence>MYHILEFRDCATTWYNVDSTFLSERLKLIATPRGGTLSVKLIDNDAFYGYRVRRTVDGKLYQEYLSLKKAGKRMGPTQQKRVERIANKRDAELEEAQRKAKDSRKAERCFHADGTVKGISFLKKKEKSGNLTPIFQVGIASEIENKIVCTSFSVNAHGLEGAWFKAVEAYTHHKSIRKNTKLYRQIKAAMPEVDLSDVEAAAKKVAERKAKAASTRKKATTKAATKAKPKAKTAAKKVAKKPVAKKAAPKKAAVKAKTAVAKKKPAAKKVTAKKAVAKKKPAAKKATARKPAAKAKVKVKAASRAPKTAVKRKPPAAKTARKTTSKRKK</sequence>
<dbReference type="EMBL" id="CACSIO010000060">
    <property type="protein sequence ID" value="CAA0124307.1"/>
    <property type="molecule type" value="Genomic_DNA"/>
</dbReference>
<feature type="coiled-coil region" evidence="1">
    <location>
        <begin position="79"/>
        <end position="106"/>
    </location>
</feature>
<dbReference type="GO" id="GO:0030527">
    <property type="term" value="F:structural constituent of chromatin"/>
    <property type="evidence" value="ECO:0007669"/>
    <property type="project" value="InterPro"/>
</dbReference>
<dbReference type="GO" id="GO:0003677">
    <property type="term" value="F:DNA binding"/>
    <property type="evidence" value="ECO:0007669"/>
    <property type="project" value="InterPro"/>
</dbReference>
<keyword evidence="1" id="KW-0175">Coiled coil</keyword>